<sequence length="598" mass="66426">MGSWRHLLFLFLKNLVSLTIALPQPNLPPFLGYFCNFTSSVVYQTNLNTLLSTLSNNTDKYGFHNASYGENPDTAHAIVLCRGDKDLETCRSCINTSTSKLLQVCPNSKQAIGWYDYCMLRYSNASMEGIMVVDPRIFEWDDENVTSVAPFLQTVAHLLGNLRVKAASGGTLRKYALSSTIGPDSVSIYALVQCTPDITEQDCSYCLQAAIDNLHLCCNGPKGGRVITPSCNFRFESIGPVFRELPPVSPGSNYNITVIIVVVSAIGFVMVLIASICIFLRRRKQRKRRRQFESSQPDIPTKGDGKIDLPLFDVVTIAEATNNFSTSNKIGEGGFGPVFKGQLATGQVIAVKRNSENSKQGLREFKNEVTKENSLTWSIRFNIIVGIARGLLYLHRDSRLRIIHRDLKASNVLLDSEMSPKIADFGCARAFGGDQLSEKTKRVIGTYGYMPPEYVIDGLFSIKSDVFSFGVLVLEIVTGKRNREFRHSDHGLTLLGHAWKLWIEGNALVLVDEQMEDLFPASEVVKCIQVGLLCVQRRPEDRPTMSSVLWALDSESAMLSQPEQPGFYTERSTIETQLPLDAKQSTVNEVSLSVLSGR</sequence>
<keyword evidence="6 19" id="KW-0732">Signal</keyword>
<dbReference type="AlphaFoldDB" id="A0A7J0G6D3"/>
<organism evidence="22 23">
    <name type="scientific">Actinidia rufa</name>
    <dbReference type="NCBI Taxonomy" id="165716"/>
    <lineage>
        <taxon>Eukaryota</taxon>
        <taxon>Viridiplantae</taxon>
        <taxon>Streptophyta</taxon>
        <taxon>Embryophyta</taxon>
        <taxon>Tracheophyta</taxon>
        <taxon>Spermatophyta</taxon>
        <taxon>Magnoliopsida</taxon>
        <taxon>eudicotyledons</taxon>
        <taxon>Gunneridae</taxon>
        <taxon>Pentapetalae</taxon>
        <taxon>asterids</taxon>
        <taxon>Ericales</taxon>
        <taxon>Actinidiaceae</taxon>
        <taxon>Actinidia</taxon>
    </lineage>
</organism>
<dbReference type="InterPro" id="IPR038408">
    <property type="entry name" value="GNK2_sf"/>
</dbReference>
<comment type="caution">
    <text evidence="22">The sequence shown here is derived from an EMBL/GenBank/DDBJ whole genome shotgun (WGS) entry which is preliminary data.</text>
</comment>
<evidence type="ECO:0000259" key="21">
    <source>
        <dbReference type="PROSITE" id="PS51473"/>
    </source>
</evidence>
<feature type="domain" description="Gnk2-homologous" evidence="21">
    <location>
        <begin position="25"/>
        <end position="127"/>
    </location>
</feature>
<accession>A0A7J0G6D3</accession>
<dbReference type="InterPro" id="IPR008271">
    <property type="entry name" value="Ser/Thr_kinase_AS"/>
</dbReference>
<keyword evidence="5 18" id="KW-0812">Transmembrane</keyword>
<dbReference type="EMBL" id="BJWL01000018">
    <property type="protein sequence ID" value="GFZ06292.1"/>
    <property type="molecule type" value="Genomic_DNA"/>
</dbReference>
<dbReference type="PANTHER" id="PTHR27002:SF566">
    <property type="entry name" value="RECEPTOR-LIKE SERINE_THREONINE-PROTEIN KINASE"/>
    <property type="match status" value="1"/>
</dbReference>
<keyword evidence="8" id="KW-0547">Nucleotide-binding</keyword>
<dbReference type="Pfam" id="PF01657">
    <property type="entry name" value="Stress-antifung"/>
    <property type="match status" value="2"/>
</dbReference>
<dbReference type="FunFam" id="3.30.430.20:FF:000002">
    <property type="entry name" value="Cysteine-rich receptor-like protein kinase 10"/>
    <property type="match status" value="1"/>
</dbReference>
<evidence type="ECO:0000256" key="5">
    <source>
        <dbReference type="ARBA" id="ARBA00022692"/>
    </source>
</evidence>
<keyword evidence="23" id="KW-1185">Reference proteome</keyword>
<dbReference type="OrthoDB" id="1629565at2759"/>
<dbReference type="Pfam" id="PF00069">
    <property type="entry name" value="Pkinase"/>
    <property type="match status" value="1"/>
</dbReference>
<evidence type="ECO:0000256" key="13">
    <source>
        <dbReference type="ARBA" id="ARBA00023157"/>
    </source>
</evidence>
<keyword evidence="10" id="KW-0067">ATP-binding</keyword>
<evidence type="ECO:0000256" key="1">
    <source>
        <dbReference type="ARBA" id="ARBA00004167"/>
    </source>
</evidence>
<evidence type="ECO:0000256" key="10">
    <source>
        <dbReference type="ARBA" id="ARBA00022840"/>
    </source>
</evidence>
<protein>
    <recommendedName>
        <fullName evidence="2">non-specific serine/threonine protein kinase</fullName>
        <ecNumber evidence="2">2.7.11.1</ecNumber>
    </recommendedName>
</protein>
<comment type="catalytic activity">
    <reaction evidence="16">
        <text>L-threonyl-[protein] + ATP = O-phospho-L-threonyl-[protein] + ADP + H(+)</text>
        <dbReference type="Rhea" id="RHEA:46608"/>
        <dbReference type="Rhea" id="RHEA-COMP:11060"/>
        <dbReference type="Rhea" id="RHEA-COMP:11605"/>
        <dbReference type="ChEBI" id="CHEBI:15378"/>
        <dbReference type="ChEBI" id="CHEBI:30013"/>
        <dbReference type="ChEBI" id="CHEBI:30616"/>
        <dbReference type="ChEBI" id="CHEBI:61977"/>
        <dbReference type="ChEBI" id="CHEBI:456216"/>
        <dbReference type="EC" id="2.7.11.1"/>
    </reaction>
</comment>
<proteinExistence type="predicted"/>
<dbReference type="PROSITE" id="PS50011">
    <property type="entry name" value="PROTEIN_KINASE_DOM"/>
    <property type="match status" value="1"/>
</dbReference>
<evidence type="ECO:0000256" key="8">
    <source>
        <dbReference type="ARBA" id="ARBA00022741"/>
    </source>
</evidence>
<feature type="domain" description="Protein kinase" evidence="20">
    <location>
        <begin position="242"/>
        <end position="559"/>
    </location>
</feature>
<evidence type="ECO:0000256" key="7">
    <source>
        <dbReference type="ARBA" id="ARBA00022737"/>
    </source>
</evidence>
<evidence type="ECO:0000256" key="17">
    <source>
        <dbReference type="ARBA" id="ARBA00048679"/>
    </source>
</evidence>
<dbReference type="PROSITE" id="PS51473">
    <property type="entry name" value="GNK2"/>
    <property type="match status" value="2"/>
</dbReference>
<dbReference type="PANTHER" id="PTHR27002">
    <property type="entry name" value="RECEPTOR-LIKE SERINE/THREONINE-PROTEIN KINASE SD1-8"/>
    <property type="match status" value="1"/>
</dbReference>
<evidence type="ECO:0000256" key="2">
    <source>
        <dbReference type="ARBA" id="ARBA00012513"/>
    </source>
</evidence>
<dbReference type="InterPro" id="IPR002902">
    <property type="entry name" value="GNK2"/>
</dbReference>
<evidence type="ECO:0000256" key="12">
    <source>
        <dbReference type="ARBA" id="ARBA00023136"/>
    </source>
</evidence>
<evidence type="ECO:0000256" key="3">
    <source>
        <dbReference type="ARBA" id="ARBA00022527"/>
    </source>
</evidence>
<dbReference type="FunFam" id="3.30.430.20:FF:000003">
    <property type="entry name" value="Cysteine-rich RLK (RECEPTOR-like protein kinase) 10"/>
    <property type="match status" value="1"/>
</dbReference>
<evidence type="ECO:0000256" key="6">
    <source>
        <dbReference type="ARBA" id="ARBA00022729"/>
    </source>
</evidence>
<keyword evidence="9 22" id="KW-0418">Kinase</keyword>
<dbReference type="InterPro" id="IPR000719">
    <property type="entry name" value="Prot_kinase_dom"/>
</dbReference>
<dbReference type="EC" id="2.7.11.1" evidence="2"/>
<dbReference type="Gene3D" id="3.30.200.20">
    <property type="entry name" value="Phosphorylase Kinase, domain 1"/>
    <property type="match status" value="1"/>
</dbReference>
<gene>
    <name evidence="22" type="ORF">Acr_18g0004620</name>
</gene>
<dbReference type="Proteomes" id="UP000585474">
    <property type="component" value="Unassembled WGS sequence"/>
</dbReference>
<keyword evidence="11 18" id="KW-1133">Transmembrane helix</keyword>
<evidence type="ECO:0000256" key="19">
    <source>
        <dbReference type="SAM" id="SignalP"/>
    </source>
</evidence>
<feature type="domain" description="Gnk2-homologous" evidence="21">
    <location>
        <begin position="133"/>
        <end position="240"/>
    </location>
</feature>
<keyword evidence="4" id="KW-0808">Transferase</keyword>
<comment type="subcellular location">
    <subcellularLocation>
        <location evidence="1">Membrane</location>
        <topology evidence="1">Single-pass membrane protein</topology>
    </subcellularLocation>
</comment>
<comment type="catalytic activity">
    <reaction evidence="17">
        <text>L-seryl-[protein] + ATP = O-phospho-L-seryl-[protein] + ADP + H(+)</text>
        <dbReference type="Rhea" id="RHEA:17989"/>
        <dbReference type="Rhea" id="RHEA-COMP:9863"/>
        <dbReference type="Rhea" id="RHEA-COMP:11604"/>
        <dbReference type="ChEBI" id="CHEBI:15378"/>
        <dbReference type="ChEBI" id="CHEBI:29999"/>
        <dbReference type="ChEBI" id="CHEBI:30616"/>
        <dbReference type="ChEBI" id="CHEBI:83421"/>
        <dbReference type="ChEBI" id="CHEBI:456216"/>
        <dbReference type="EC" id="2.7.11.1"/>
    </reaction>
</comment>
<evidence type="ECO:0000256" key="14">
    <source>
        <dbReference type="ARBA" id="ARBA00023170"/>
    </source>
</evidence>
<dbReference type="GO" id="GO:0004674">
    <property type="term" value="F:protein serine/threonine kinase activity"/>
    <property type="evidence" value="ECO:0007669"/>
    <property type="project" value="UniProtKB-KW"/>
</dbReference>
<dbReference type="GO" id="GO:0005886">
    <property type="term" value="C:plasma membrane"/>
    <property type="evidence" value="ECO:0007669"/>
    <property type="project" value="TreeGrafter"/>
</dbReference>
<keyword evidence="13" id="KW-1015">Disulfide bond</keyword>
<evidence type="ECO:0000256" key="4">
    <source>
        <dbReference type="ARBA" id="ARBA00022679"/>
    </source>
</evidence>
<evidence type="ECO:0000313" key="22">
    <source>
        <dbReference type="EMBL" id="GFZ06292.1"/>
    </source>
</evidence>
<evidence type="ECO:0000256" key="16">
    <source>
        <dbReference type="ARBA" id="ARBA00047899"/>
    </source>
</evidence>
<dbReference type="GO" id="GO:0030246">
    <property type="term" value="F:carbohydrate binding"/>
    <property type="evidence" value="ECO:0007669"/>
    <property type="project" value="UniProtKB-KW"/>
</dbReference>
<dbReference type="SUPFAM" id="SSF56112">
    <property type="entry name" value="Protein kinase-like (PK-like)"/>
    <property type="match status" value="1"/>
</dbReference>
<keyword evidence="22" id="KW-0430">Lectin</keyword>
<name>A0A7J0G6D3_9ERIC</name>
<reference evidence="22 23" key="1">
    <citation type="submission" date="2019-07" db="EMBL/GenBank/DDBJ databases">
        <title>De Novo Assembly of kiwifruit Actinidia rufa.</title>
        <authorList>
            <person name="Sugita-Konishi S."/>
            <person name="Sato K."/>
            <person name="Mori E."/>
            <person name="Abe Y."/>
            <person name="Kisaki G."/>
            <person name="Hamano K."/>
            <person name="Suezawa K."/>
            <person name="Otani M."/>
            <person name="Fukuda T."/>
            <person name="Manabe T."/>
            <person name="Gomi K."/>
            <person name="Tabuchi M."/>
            <person name="Akimitsu K."/>
            <person name="Kataoka I."/>
        </authorList>
    </citation>
    <scope>NUCLEOTIDE SEQUENCE [LARGE SCALE GENOMIC DNA]</scope>
    <source>
        <strain evidence="23">cv. Fuchu</strain>
    </source>
</reference>
<feature type="transmembrane region" description="Helical" evidence="18">
    <location>
        <begin position="256"/>
        <end position="280"/>
    </location>
</feature>
<feature type="chain" id="PRO_5029587284" description="non-specific serine/threonine protein kinase" evidence="19">
    <location>
        <begin position="22"/>
        <end position="598"/>
    </location>
</feature>
<dbReference type="GO" id="GO:0005524">
    <property type="term" value="F:ATP binding"/>
    <property type="evidence" value="ECO:0007669"/>
    <property type="project" value="UniProtKB-KW"/>
</dbReference>
<evidence type="ECO:0000313" key="23">
    <source>
        <dbReference type="Proteomes" id="UP000585474"/>
    </source>
</evidence>
<evidence type="ECO:0000256" key="15">
    <source>
        <dbReference type="ARBA" id="ARBA00023180"/>
    </source>
</evidence>
<keyword evidence="7" id="KW-0677">Repeat</keyword>
<dbReference type="Gene3D" id="1.10.510.10">
    <property type="entry name" value="Transferase(Phosphotransferase) domain 1"/>
    <property type="match status" value="1"/>
</dbReference>
<dbReference type="InterPro" id="IPR021820">
    <property type="entry name" value="S-locus_recpt_kinase_C"/>
</dbReference>
<feature type="signal peptide" evidence="19">
    <location>
        <begin position="1"/>
        <end position="21"/>
    </location>
</feature>
<dbReference type="SMART" id="SM00220">
    <property type="entry name" value="S_TKc"/>
    <property type="match status" value="1"/>
</dbReference>
<dbReference type="Pfam" id="PF11883">
    <property type="entry name" value="DUF3403"/>
    <property type="match status" value="1"/>
</dbReference>
<evidence type="ECO:0000259" key="20">
    <source>
        <dbReference type="PROSITE" id="PS50011"/>
    </source>
</evidence>
<keyword evidence="3" id="KW-0723">Serine/threonine-protein kinase</keyword>
<evidence type="ECO:0000256" key="18">
    <source>
        <dbReference type="SAM" id="Phobius"/>
    </source>
</evidence>
<dbReference type="CDD" id="cd23509">
    <property type="entry name" value="Gnk2-like"/>
    <property type="match status" value="2"/>
</dbReference>
<keyword evidence="14" id="KW-0675">Receptor</keyword>
<keyword evidence="12 18" id="KW-0472">Membrane</keyword>
<evidence type="ECO:0000256" key="9">
    <source>
        <dbReference type="ARBA" id="ARBA00022777"/>
    </source>
</evidence>
<evidence type="ECO:0000256" key="11">
    <source>
        <dbReference type="ARBA" id="ARBA00022989"/>
    </source>
</evidence>
<dbReference type="PROSITE" id="PS00108">
    <property type="entry name" value="PROTEIN_KINASE_ST"/>
    <property type="match status" value="1"/>
</dbReference>
<dbReference type="InterPro" id="IPR011009">
    <property type="entry name" value="Kinase-like_dom_sf"/>
</dbReference>
<keyword evidence="15" id="KW-0325">Glycoprotein</keyword>
<dbReference type="FunFam" id="1.10.510.10:FF:000060">
    <property type="entry name" value="G-type lectin S-receptor-like serine/threonine-protein kinase"/>
    <property type="match status" value="1"/>
</dbReference>
<dbReference type="Gene3D" id="3.30.430.20">
    <property type="entry name" value="Gnk2 domain, C-X8-C-X2-C motif"/>
    <property type="match status" value="2"/>
</dbReference>